<dbReference type="EMBL" id="CP022521">
    <property type="protein sequence ID" value="ASO19122.1"/>
    <property type="molecule type" value="Genomic_DNA"/>
</dbReference>
<organism evidence="3 4">
    <name type="scientific">Actinoalloteichus hoggarensis</name>
    <dbReference type="NCBI Taxonomy" id="1470176"/>
    <lineage>
        <taxon>Bacteria</taxon>
        <taxon>Bacillati</taxon>
        <taxon>Actinomycetota</taxon>
        <taxon>Actinomycetes</taxon>
        <taxon>Pseudonocardiales</taxon>
        <taxon>Pseudonocardiaceae</taxon>
        <taxon>Actinoalloteichus</taxon>
    </lineage>
</organism>
<dbReference type="InterPro" id="IPR058498">
    <property type="entry name" value="DUF8185"/>
</dbReference>
<keyword evidence="4" id="KW-1185">Reference proteome</keyword>
<feature type="domain" description="DUF8185" evidence="2">
    <location>
        <begin position="106"/>
        <end position="211"/>
    </location>
</feature>
<dbReference type="Pfam" id="PF26572">
    <property type="entry name" value="DUF8185"/>
    <property type="match status" value="1"/>
</dbReference>
<sequence length="217" mass="23254">MAELRLDDSAARDDLGAFVARAVRLDQQAVVRLRNRPGLDEGAPPMVDAWVSTPFDALVTRSVEGVLAPADTTVWANDLLTTLTVVRGDRLDPGLPQDLLWRSALPPSEGWRRVDDVPAGTIAELAERGVSVARDNPGPHGTPPAALLDQTVLTVSGAGLDVKIPLRCLFALSGMGFVGGGEAEDQVRVVATDSWLRLDARFGSVVRRRHAMLPLLI</sequence>
<dbReference type="InterPro" id="IPR058323">
    <property type="entry name" value="DUF8010"/>
</dbReference>
<dbReference type="AlphaFoldDB" id="A0A221W045"/>
<proteinExistence type="predicted"/>
<evidence type="ECO:0000259" key="1">
    <source>
        <dbReference type="Pfam" id="PF26035"/>
    </source>
</evidence>
<dbReference type="Pfam" id="PF26035">
    <property type="entry name" value="DUF8010"/>
    <property type="match status" value="1"/>
</dbReference>
<name>A0A221W045_9PSEU</name>
<feature type="domain" description="DUF8010" evidence="1">
    <location>
        <begin position="2"/>
        <end position="102"/>
    </location>
</feature>
<protein>
    <submittedName>
        <fullName evidence="3">Uncharacterized protein</fullName>
    </submittedName>
</protein>
<dbReference type="RefSeq" id="WP_093940686.1">
    <property type="nucleotide sequence ID" value="NZ_CP022521.1"/>
</dbReference>
<dbReference type="KEGG" id="ahg:AHOG_07375"/>
<reference evidence="3 4" key="1">
    <citation type="submission" date="2017-07" db="EMBL/GenBank/DDBJ databases">
        <title>Complete genome sequence of Actinoalloteichus hoggarensis DSM 45943, type strain of Actinoalloteichus hoggarensis.</title>
        <authorList>
            <person name="Ruckert C."/>
            <person name="Nouioui I."/>
            <person name="Willmese J."/>
            <person name="van Wezel G."/>
            <person name="Klenk H.-P."/>
            <person name="Kalinowski J."/>
            <person name="Zotchev S.B."/>
        </authorList>
    </citation>
    <scope>NUCLEOTIDE SEQUENCE [LARGE SCALE GENOMIC DNA]</scope>
    <source>
        <strain evidence="3 4">DSM 45943</strain>
    </source>
</reference>
<dbReference type="OrthoDB" id="5178111at2"/>
<accession>A0A221W045</accession>
<dbReference type="Proteomes" id="UP000204221">
    <property type="component" value="Chromosome"/>
</dbReference>
<evidence type="ECO:0000313" key="3">
    <source>
        <dbReference type="EMBL" id="ASO19122.1"/>
    </source>
</evidence>
<evidence type="ECO:0000259" key="2">
    <source>
        <dbReference type="Pfam" id="PF26572"/>
    </source>
</evidence>
<gene>
    <name evidence="3" type="ORF">AHOG_07375</name>
</gene>
<evidence type="ECO:0000313" key="4">
    <source>
        <dbReference type="Proteomes" id="UP000204221"/>
    </source>
</evidence>